<feature type="compositionally biased region" description="Basic and acidic residues" evidence="1">
    <location>
        <begin position="68"/>
        <end position="79"/>
    </location>
</feature>
<dbReference type="Proteomes" id="UP001634394">
    <property type="component" value="Unassembled WGS sequence"/>
</dbReference>
<sequence>MVSVRDERKVDLPGYPFENVPDSHFEVTVSVKSVQDDSMSQMEQTLPPKPKPATTRTFPDEYSASTVPKDEEEKERPEVVEEVIEPVDIRNNTTKKLVNVIHVMNALKLGQKDKEKSDSSKQQRRDLELSEIQASEEIKTTTLYEENGHDTVLDNVQKVFKEIEGKKAEPLKHLSQVTVQNGDPDSKSTHKAKTESIHVVAPVPRKVNELDENKKMYAENAKSELKTLEEEMSKSYLWIHRIKLWLSLK</sequence>
<keyword evidence="3" id="KW-1185">Reference proteome</keyword>
<feature type="region of interest" description="Disordered" evidence="1">
    <location>
        <begin position="34"/>
        <end position="79"/>
    </location>
</feature>
<comment type="caution">
    <text evidence="2">The sequence shown here is derived from an EMBL/GenBank/DDBJ whole genome shotgun (WGS) entry which is preliminary data.</text>
</comment>
<proteinExistence type="predicted"/>
<evidence type="ECO:0000313" key="3">
    <source>
        <dbReference type="Proteomes" id="UP001634394"/>
    </source>
</evidence>
<feature type="compositionally biased region" description="Basic and acidic residues" evidence="1">
    <location>
        <begin position="111"/>
        <end position="128"/>
    </location>
</feature>
<feature type="region of interest" description="Disordered" evidence="1">
    <location>
        <begin position="111"/>
        <end position="133"/>
    </location>
</feature>
<name>A0ABD3VZA9_SINWO</name>
<reference evidence="2 3" key="1">
    <citation type="submission" date="2024-11" db="EMBL/GenBank/DDBJ databases">
        <title>Chromosome-level genome assembly of the freshwater bivalve Anodonta woodiana.</title>
        <authorList>
            <person name="Chen X."/>
        </authorList>
    </citation>
    <scope>NUCLEOTIDE SEQUENCE [LARGE SCALE GENOMIC DNA]</scope>
    <source>
        <strain evidence="2">MN2024</strain>
        <tissue evidence="2">Gills</tissue>
    </source>
</reference>
<accession>A0ABD3VZA9</accession>
<protein>
    <submittedName>
        <fullName evidence="2">Uncharacterized protein</fullName>
    </submittedName>
</protein>
<feature type="compositionally biased region" description="Polar residues" evidence="1">
    <location>
        <begin position="34"/>
        <end position="44"/>
    </location>
</feature>
<evidence type="ECO:0000313" key="2">
    <source>
        <dbReference type="EMBL" id="KAL3866670.1"/>
    </source>
</evidence>
<gene>
    <name evidence="2" type="ORF">ACJMK2_043952</name>
</gene>
<evidence type="ECO:0000256" key="1">
    <source>
        <dbReference type="SAM" id="MobiDB-lite"/>
    </source>
</evidence>
<dbReference type="EMBL" id="JBJQND010000009">
    <property type="protein sequence ID" value="KAL3866670.1"/>
    <property type="molecule type" value="Genomic_DNA"/>
</dbReference>
<dbReference type="AlphaFoldDB" id="A0ABD3VZA9"/>
<organism evidence="2 3">
    <name type="scientific">Sinanodonta woodiana</name>
    <name type="common">Chinese pond mussel</name>
    <name type="synonym">Anodonta woodiana</name>
    <dbReference type="NCBI Taxonomy" id="1069815"/>
    <lineage>
        <taxon>Eukaryota</taxon>
        <taxon>Metazoa</taxon>
        <taxon>Spiralia</taxon>
        <taxon>Lophotrochozoa</taxon>
        <taxon>Mollusca</taxon>
        <taxon>Bivalvia</taxon>
        <taxon>Autobranchia</taxon>
        <taxon>Heteroconchia</taxon>
        <taxon>Palaeoheterodonta</taxon>
        <taxon>Unionida</taxon>
        <taxon>Unionoidea</taxon>
        <taxon>Unionidae</taxon>
        <taxon>Unioninae</taxon>
        <taxon>Sinanodonta</taxon>
    </lineage>
</organism>